<name>A0A1H9MPN7_9GAMM</name>
<evidence type="ECO:0000313" key="1">
    <source>
        <dbReference type="EMBL" id="SER25479.1"/>
    </source>
</evidence>
<dbReference type="AlphaFoldDB" id="A0A1H9MPN7"/>
<protein>
    <submittedName>
        <fullName evidence="1">Uncharacterized protein</fullName>
    </submittedName>
</protein>
<organism evidence="1 2">
    <name type="scientific">Rosenbergiella nectarea</name>
    <dbReference type="NCBI Taxonomy" id="988801"/>
    <lineage>
        <taxon>Bacteria</taxon>
        <taxon>Pseudomonadati</taxon>
        <taxon>Pseudomonadota</taxon>
        <taxon>Gammaproteobacteria</taxon>
        <taxon>Enterobacterales</taxon>
        <taxon>Erwiniaceae</taxon>
        <taxon>Rosenbergiella</taxon>
    </lineage>
</organism>
<dbReference type="STRING" id="988801.SAMN05216522_11718"/>
<proteinExistence type="predicted"/>
<dbReference type="Proteomes" id="UP000242515">
    <property type="component" value="Unassembled WGS sequence"/>
</dbReference>
<dbReference type="EMBL" id="FOGC01000017">
    <property type="protein sequence ID" value="SER25479.1"/>
    <property type="molecule type" value="Genomic_DNA"/>
</dbReference>
<keyword evidence="2" id="KW-1185">Reference proteome</keyword>
<accession>A0A1H9MPN7</accession>
<sequence length="275" mass="30335">MVFIMANYGANIYNSKGYKIAGIGVDIPFTLRSSGQITDANFTNFDSGVVNPGGDVRGTISVARPATEGFNSPIIFFKPINSTSRVGVTSLGGIQDRSHKDHWLIFKWSNLSITGLQYYIFDRWNNPNTGDYGMRIRDEKNTVTFDSNWPLMDLRDVIWMETGFPNWGRISGESNVTNISTKATGDLALSVPNPRTYASTSYVYYTETGWVNGSNVQVSVVPFRISSGGVGNQNNTYLRSSRTQVMIANVAHLPKTYNPISFRAISSYDSAQIGG</sequence>
<evidence type="ECO:0000313" key="2">
    <source>
        <dbReference type="Proteomes" id="UP000242515"/>
    </source>
</evidence>
<gene>
    <name evidence="1" type="ORF">SAMN05216522_11718</name>
</gene>
<reference evidence="2" key="1">
    <citation type="submission" date="2016-10" db="EMBL/GenBank/DDBJ databases">
        <authorList>
            <person name="Varghese N."/>
            <person name="Submissions S."/>
        </authorList>
    </citation>
    <scope>NUCLEOTIDE SEQUENCE [LARGE SCALE GENOMIC DNA]</scope>
    <source>
        <strain evidence="2">8N4</strain>
    </source>
</reference>